<feature type="binding site" description="axial binding residue" evidence="12">
    <location>
        <position position="490"/>
    </location>
    <ligand>
        <name>heme</name>
        <dbReference type="ChEBI" id="CHEBI:30413"/>
    </ligand>
    <ligandPart>
        <name>Fe</name>
        <dbReference type="ChEBI" id="CHEBI:18248"/>
    </ligandPart>
</feature>
<dbReference type="InterPro" id="IPR036396">
    <property type="entry name" value="Cyt_P450_sf"/>
</dbReference>
<dbReference type="PANTHER" id="PTHR24305">
    <property type="entry name" value="CYTOCHROME P450"/>
    <property type="match status" value="1"/>
</dbReference>
<feature type="transmembrane region" description="Helical" evidence="13">
    <location>
        <begin position="37"/>
        <end position="58"/>
    </location>
</feature>
<comment type="similarity">
    <text evidence="3">Belongs to the cytochrome P450 family.</text>
</comment>
<dbReference type="FunFam" id="1.10.630.10:FF:000063">
    <property type="entry name" value="Cytochrome P450 monooxygenase"/>
    <property type="match status" value="1"/>
</dbReference>
<keyword evidence="5 13" id="KW-0812">Transmembrane</keyword>
<dbReference type="GO" id="GO:1902181">
    <property type="term" value="P:verruculogen biosynthetic process"/>
    <property type="evidence" value="ECO:0007669"/>
    <property type="project" value="UniProtKB-ARBA"/>
</dbReference>
<evidence type="ECO:0000313" key="14">
    <source>
        <dbReference type="EMBL" id="EPE34936.1"/>
    </source>
</evidence>
<proteinExistence type="inferred from homology"/>
<dbReference type="eggNOG" id="KOG0158">
    <property type="taxonomic scope" value="Eukaryota"/>
</dbReference>
<evidence type="ECO:0000256" key="8">
    <source>
        <dbReference type="ARBA" id="ARBA00023002"/>
    </source>
</evidence>
<name>S3DSJ4_GLAL2</name>
<comment type="subcellular location">
    <subcellularLocation>
        <location evidence="2">Membrane</location>
    </subcellularLocation>
</comment>
<dbReference type="GO" id="GO:0016705">
    <property type="term" value="F:oxidoreductase activity, acting on paired donors, with incorporation or reduction of molecular oxygen"/>
    <property type="evidence" value="ECO:0007669"/>
    <property type="project" value="InterPro"/>
</dbReference>
<keyword evidence="9 12" id="KW-0408">Iron</keyword>
<keyword evidence="7 13" id="KW-1133">Transmembrane helix</keyword>
<feature type="transmembrane region" description="Helical" evidence="13">
    <location>
        <begin position="64"/>
        <end position="86"/>
    </location>
</feature>
<dbReference type="Proteomes" id="UP000016922">
    <property type="component" value="Unassembled WGS sequence"/>
</dbReference>
<dbReference type="STRING" id="1116229.S3DSJ4"/>
<evidence type="ECO:0000256" key="5">
    <source>
        <dbReference type="ARBA" id="ARBA00022692"/>
    </source>
</evidence>
<dbReference type="AlphaFoldDB" id="S3DSJ4"/>
<dbReference type="OrthoDB" id="6692864at2759"/>
<feature type="transmembrane region" description="Helical" evidence="13">
    <location>
        <begin position="6"/>
        <end position="25"/>
    </location>
</feature>
<dbReference type="SUPFAM" id="SSF48264">
    <property type="entry name" value="Cytochrome P450"/>
    <property type="match status" value="1"/>
</dbReference>
<dbReference type="GO" id="GO:0004497">
    <property type="term" value="F:monooxygenase activity"/>
    <property type="evidence" value="ECO:0007669"/>
    <property type="project" value="UniProtKB-KW"/>
</dbReference>
<organism evidence="14 15">
    <name type="scientific">Glarea lozoyensis (strain ATCC 20868 / MF5171)</name>
    <dbReference type="NCBI Taxonomy" id="1116229"/>
    <lineage>
        <taxon>Eukaryota</taxon>
        <taxon>Fungi</taxon>
        <taxon>Dikarya</taxon>
        <taxon>Ascomycota</taxon>
        <taxon>Pezizomycotina</taxon>
        <taxon>Leotiomycetes</taxon>
        <taxon>Helotiales</taxon>
        <taxon>Helotiaceae</taxon>
        <taxon>Glarea</taxon>
    </lineage>
</organism>
<evidence type="ECO:0000256" key="7">
    <source>
        <dbReference type="ARBA" id="ARBA00022989"/>
    </source>
</evidence>
<dbReference type="InterPro" id="IPR002401">
    <property type="entry name" value="Cyt_P450_E_grp-I"/>
</dbReference>
<dbReference type="PRINTS" id="PR00385">
    <property type="entry name" value="P450"/>
</dbReference>
<comment type="cofactor">
    <cofactor evidence="1 12">
        <name>heme</name>
        <dbReference type="ChEBI" id="CHEBI:30413"/>
    </cofactor>
</comment>
<accession>S3DSJ4</accession>
<dbReference type="RefSeq" id="XP_008077923.1">
    <property type="nucleotide sequence ID" value="XM_008079732.1"/>
</dbReference>
<keyword evidence="10" id="KW-0503">Monooxygenase</keyword>
<evidence type="ECO:0000256" key="13">
    <source>
        <dbReference type="SAM" id="Phobius"/>
    </source>
</evidence>
<keyword evidence="4 12" id="KW-0349">Heme</keyword>
<dbReference type="GO" id="GO:0020037">
    <property type="term" value="F:heme binding"/>
    <property type="evidence" value="ECO:0007669"/>
    <property type="project" value="InterPro"/>
</dbReference>
<evidence type="ECO:0000256" key="2">
    <source>
        <dbReference type="ARBA" id="ARBA00004370"/>
    </source>
</evidence>
<dbReference type="PANTHER" id="PTHR24305:SF187">
    <property type="entry name" value="P450, PUTATIVE (EUROFUNG)-RELATED"/>
    <property type="match status" value="1"/>
</dbReference>
<dbReference type="GO" id="GO:0005506">
    <property type="term" value="F:iron ion binding"/>
    <property type="evidence" value="ECO:0007669"/>
    <property type="project" value="InterPro"/>
</dbReference>
<keyword evidence="11 13" id="KW-0472">Membrane</keyword>
<dbReference type="Gene3D" id="1.10.630.10">
    <property type="entry name" value="Cytochrome P450"/>
    <property type="match status" value="1"/>
</dbReference>
<evidence type="ECO:0000256" key="9">
    <source>
        <dbReference type="ARBA" id="ARBA00023004"/>
    </source>
</evidence>
<evidence type="ECO:0000256" key="11">
    <source>
        <dbReference type="ARBA" id="ARBA00023136"/>
    </source>
</evidence>
<gene>
    <name evidence="14" type="ORF">GLAREA_10631</name>
</gene>
<dbReference type="InterPro" id="IPR050121">
    <property type="entry name" value="Cytochrome_P450_monoxygenase"/>
</dbReference>
<evidence type="ECO:0000256" key="1">
    <source>
        <dbReference type="ARBA" id="ARBA00001971"/>
    </source>
</evidence>
<protein>
    <submittedName>
        <fullName evidence="14">Cytochrome P450</fullName>
    </submittedName>
</protein>
<keyword evidence="8" id="KW-0560">Oxidoreductase</keyword>
<evidence type="ECO:0000256" key="4">
    <source>
        <dbReference type="ARBA" id="ARBA00022617"/>
    </source>
</evidence>
<keyword evidence="6 12" id="KW-0479">Metal-binding</keyword>
<evidence type="ECO:0000256" key="6">
    <source>
        <dbReference type="ARBA" id="ARBA00022723"/>
    </source>
</evidence>
<dbReference type="GO" id="GO:0016020">
    <property type="term" value="C:membrane"/>
    <property type="evidence" value="ECO:0007669"/>
    <property type="project" value="UniProtKB-SubCell"/>
</dbReference>
<keyword evidence="15" id="KW-1185">Reference proteome</keyword>
<evidence type="ECO:0000256" key="10">
    <source>
        <dbReference type="ARBA" id="ARBA00023033"/>
    </source>
</evidence>
<sequence length="548" mass="61426">MAVTSPRNFAVLGLLLGITTHWGYFIRGEHHMAGPGILAASFAGPLIILNVLLHFANVSSYHEAGVLTAIVTGAYVSGLISSIVTYRLLFHRLGKFPGPFYLRITKWNHTWLLIFKGARNYQIVDEWHAKYGSIVRTGPNELSITNPEAVAHILGSTSRCKKTGWYDCINKPNKSLNLERDRVVHDARRKIWDRGFSTKALRGYEGRVRKYTDQLVSQLNANAGKPINACKWFNYFAFDIMGDMAFGQSFGMVESGKEHSLISIMNKAMAALGPLTPIIWILPILKAIPGMAKPTWAFINYNQDQVAKRKMYEPESPDLFSYFIDAEKNDKNPMHRDLRWLVGDVGVIIVAGSDTTTSTLAYIFYHLAQSPHILRKLRDELDAFYKPGSESEFKDLQEAVYLNGVINESLRLHPPTPSGLQRLTPSEGMMIGSTFIPGRVTVSTPFWTLGRLEACYKHAKEFIPERWGSEAHMVIDKSVFLPFSTGPYGCVGKQLALMELRSVTARIVSEFDVNFAPGEDGSDLLEKSKDIFTLALAPLKLIFTRREG</sequence>
<dbReference type="OMA" id="DKDIQHA"/>
<dbReference type="GeneID" id="19469677"/>
<dbReference type="CDD" id="cd11061">
    <property type="entry name" value="CYP67-like"/>
    <property type="match status" value="1"/>
</dbReference>
<evidence type="ECO:0000256" key="12">
    <source>
        <dbReference type="PIRSR" id="PIRSR602401-1"/>
    </source>
</evidence>
<dbReference type="InterPro" id="IPR001128">
    <property type="entry name" value="Cyt_P450"/>
</dbReference>
<dbReference type="Pfam" id="PF00067">
    <property type="entry name" value="p450"/>
    <property type="match status" value="1"/>
</dbReference>
<evidence type="ECO:0000313" key="15">
    <source>
        <dbReference type="Proteomes" id="UP000016922"/>
    </source>
</evidence>
<evidence type="ECO:0000256" key="3">
    <source>
        <dbReference type="ARBA" id="ARBA00010617"/>
    </source>
</evidence>
<dbReference type="EMBL" id="KE145355">
    <property type="protein sequence ID" value="EPE34936.1"/>
    <property type="molecule type" value="Genomic_DNA"/>
</dbReference>
<dbReference type="HOGENOM" id="CLU_001570_14_10_1"/>
<reference evidence="14 15" key="1">
    <citation type="journal article" date="2013" name="BMC Genomics">
        <title>Genomics-driven discovery of the pneumocandin biosynthetic gene cluster in the fungus Glarea lozoyensis.</title>
        <authorList>
            <person name="Chen L."/>
            <person name="Yue Q."/>
            <person name="Zhang X."/>
            <person name="Xiang M."/>
            <person name="Wang C."/>
            <person name="Li S."/>
            <person name="Che Y."/>
            <person name="Ortiz-Lopez F.J."/>
            <person name="Bills G.F."/>
            <person name="Liu X."/>
            <person name="An Z."/>
        </authorList>
    </citation>
    <scope>NUCLEOTIDE SEQUENCE [LARGE SCALE GENOMIC DNA]</scope>
    <source>
        <strain evidence="15">ATCC 20868 / MF5171</strain>
    </source>
</reference>
<dbReference type="KEGG" id="glz:GLAREA_10631"/>
<dbReference type="PRINTS" id="PR00463">
    <property type="entry name" value="EP450I"/>
</dbReference>